<sequence length="440" mass="46934">MVKNQNSLAERFFKLKKNGSDVKTEIMAGITTFMTMSYILAVNPQILGDAGMDKSAVFTATIISSIVAILVMALYANLPFGLAPGMGLNAFFAYTVVLTMGKSWEFALTAVFIEGIIFILLSLFNVREAIFNAIPRSLKTAVSVGIGLFIALIGLLNSTVIIKTDVSLGLGNLVSKESFIFFISLLIMAVLTARKVKGALLIGIVVSTILALFTGVSHLPENGIVQLPPTLSPIAFKLDFSSIFSFEMFSVVFAFLFVDLFDTVGTLTGVATKANMLDEDGKLPNAGKALFADAVGTTIGALLGTSTVTTFVESATGVAEGGRTGLTALSTGFCFLLAIFFYPLIAIIPAQATSAALIMVGLFMIDSIVDINFGDFTESFPAFMTIIMMPFAYSIAEGIAFGMISYAIVKLLCGKGKEVSPLVYILAILFLIRYMIPLFA</sequence>
<comment type="similarity">
    <text evidence="2 8">Belongs to the nucleobase:cation symporter-2 (NCS2) (TC 2.A.40) family. Azg-like subfamily.</text>
</comment>
<dbReference type="PANTHER" id="PTHR43337">
    <property type="entry name" value="XANTHINE/URACIL PERMEASE C887.17-RELATED"/>
    <property type="match status" value="1"/>
</dbReference>
<keyword evidence="7 8" id="KW-0472">Membrane</keyword>
<accession>A0ABX2NC00</accession>
<evidence type="ECO:0000256" key="1">
    <source>
        <dbReference type="ARBA" id="ARBA00004651"/>
    </source>
</evidence>
<evidence type="ECO:0000256" key="5">
    <source>
        <dbReference type="ARBA" id="ARBA00022692"/>
    </source>
</evidence>
<comment type="caution">
    <text evidence="10">The sequence shown here is derived from an EMBL/GenBank/DDBJ whole genome shotgun (WGS) entry which is preliminary data.</text>
</comment>
<feature type="transmembrane region" description="Helical" evidence="9">
    <location>
        <begin position="240"/>
        <end position="258"/>
    </location>
</feature>
<feature type="transmembrane region" description="Helical" evidence="9">
    <location>
        <begin position="106"/>
        <end position="126"/>
    </location>
</feature>
<dbReference type="Proteomes" id="UP000540919">
    <property type="component" value="Unassembled WGS sequence"/>
</dbReference>
<feature type="transmembrane region" description="Helical" evidence="9">
    <location>
        <begin position="383"/>
        <end position="409"/>
    </location>
</feature>
<reference evidence="10 11" key="1">
    <citation type="submission" date="2020-06" db="EMBL/GenBank/DDBJ databases">
        <title>Anaerococcus sp. nov., isolated form swine feces.</title>
        <authorList>
            <person name="Yu S."/>
        </authorList>
    </citation>
    <scope>NUCLEOTIDE SEQUENCE [LARGE SCALE GENOMIC DNA]</scope>
    <source>
        <strain evidence="10 11">AGMB00486</strain>
    </source>
</reference>
<evidence type="ECO:0000256" key="8">
    <source>
        <dbReference type="PIRNR" id="PIRNR005353"/>
    </source>
</evidence>
<keyword evidence="5 8" id="KW-0812">Transmembrane</keyword>
<feature type="transmembrane region" description="Helical" evidence="9">
    <location>
        <begin position="333"/>
        <end position="363"/>
    </location>
</feature>
<keyword evidence="3 8" id="KW-0813">Transport</keyword>
<evidence type="ECO:0000256" key="2">
    <source>
        <dbReference type="ARBA" id="ARBA00005697"/>
    </source>
</evidence>
<feature type="transmembrane region" description="Helical" evidence="9">
    <location>
        <begin position="138"/>
        <end position="162"/>
    </location>
</feature>
<dbReference type="Pfam" id="PF00860">
    <property type="entry name" value="Xan_ur_permease"/>
    <property type="match status" value="1"/>
</dbReference>
<feature type="transmembrane region" description="Helical" evidence="9">
    <location>
        <begin position="174"/>
        <end position="193"/>
    </location>
</feature>
<feature type="transmembrane region" description="Helical" evidence="9">
    <location>
        <begin position="26"/>
        <end position="43"/>
    </location>
</feature>
<keyword evidence="4 8" id="KW-1003">Cell membrane</keyword>
<gene>
    <name evidence="10" type="ORF">HV819_09655</name>
</gene>
<dbReference type="RefSeq" id="WP_176270080.1">
    <property type="nucleotide sequence ID" value="NZ_JABVBA010000011.1"/>
</dbReference>
<evidence type="ECO:0000313" key="10">
    <source>
        <dbReference type="EMBL" id="NVF12218.1"/>
    </source>
</evidence>
<evidence type="ECO:0000256" key="3">
    <source>
        <dbReference type="ARBA" id="ARBA00022448"/>
    </source>
</evidence>
<dbReference type="InterPro" id="IPR045018">
    <property type="entry name" value="Azg-like"/>
</dbReference>
<keyword evidence="11" id="KW-1185">Reference proteome</keyword>
<keyword evidence="6 8" id="KW-1133">Transmembrane helix</keyword>
<evidence type="ECO:0000256" key="4">
    <source>
        <dbReference type="ARBA" id="ARBA00022475"/>
    </source>
</evidence>
<dbReference type="InterPro" id="IPR006043">
    <property type="entry name" value="NCS2"/>
</dbReference>
<evidence type="ECO:0000313" key="11">
    <source>
        <dbReference type="Proteomes" id="UP000540919"/>
    </source>
</evidence>
<dbReference type="EMBL" id="JABVBA010000011">
    <property type="protein sequence ID" value="NVF12218.1"/>
    <property type="molecule type" value="Genomic_DNA"/>
</dbReference>
<dbReference type="PIRSF" id="PIRSF005353">
    <property type="entry name" value="PbuG"/>
    <property type="match status" value="1"/>
</dbReference>
<dbReference type="PANTHER" id="PTHR43337:SF1">
    <property type="entry name" value="XANTHINE_URACIL PERMEASE C887.17-RELATED"/>
    <property type="match status" value="1"/>
</dbReference>
<proteinExistence type="inferred from homology"/>
<evidence type="ECO:0000256" key="6">
    <source>
        <dbReference type="ARBA" id="ARBA00022989"/>
    </source>
</evidence>
<comment type="subcellular location">
    <subcellularLocation>
        <location evidence="1 8">Cell membrane</location>
        <topology evidence="1 8">Multi-pass membrane protein</topology>
    </subcellularLocation>
</comment>
<feature type="transmembrane region" description="Helical" evidence="9">
    <location>
        <begin position="82"/>
        <end position="100"/>
    </location>
</feature>
<organism evidence="10 11">
    <name type="scientific">Anaerococcus faecalis</name>
    <dbReference type="NCBI Taxonomy" id="2742993"/>
    <lineage>
        <taxon>Bacteria</taxon>
        <taxon>Bacillati</taxon>
        <taxon>Bacillota</taxon>
        <taxon>Tissierellia</taxon>
        <taxon>Tissierellales</taxon>
        <taxon>Peptoniphilaceae</taxon>
        <taxon>Anaerococcus</taxon>
    </lineage>
</organism>
<protein>
    <submittedName>
        <fullName evidence="10">NCS2 family permease</fullName>
    </submittedName>
</protein>
<feature type="transmembrane region" description="Helical" evidence="9">
    <location>
        <begin position="421"/>
        <end position="439"/>
    </location>
</feature>
<feature type="transmembrane region" description="Helical" evidence="9">
    <location>
        <begin position="200"/>
        <end position="220"/>
    </location>
</feature>
<feature type="transmembrane region" description="Helical" evidence="9">
    <location>
        <begin position="55"/>
        <end position="75"/>
    </location>
</feature>
<name>A0ABX2NC00_9FIRM</name>
<dbReference type="InterPro" id="IPR026033">
    <property type="entry name" value="Azg-like_bact_archaea"/>
</dbReference>
<evidence type="ECO:0000256" key="7">
    <source>
        <dbReference type="ARBA" id="ARBA00023136"/>
    </source>
</evidence>
<evidence type="ECO:0000256" key="9">
    <source>
        <dbReference type="SAM" id="Phobius"/>
    </source>
</evidence>